<reference evidence="1 2" key="1">
    <citation type="submission" date="2019-12" db="EMBL/GenBank/DDBJ databases">
        <authorList>
            <person name="Floudas D."/>
            <person name="Bentzer J."/>
            <person name="Ahren D."/>
            <person name="Johansson T."/>
            <person name="Persson P."/>
            <person name="Tunlid A."/>
        </authorList>
    </citation>
    <scope>NUCLEOTIDE SEQUENCE [LARGE SCALE GENOMIC DNA]</scope>
    <source>
        <strain evidence="1 2">CBS 102.39</strain>
    </source>
</reference>
<dbReference type="Proteomes" id="UP000521872">
    <property type="component" value="Unassembled WGS sequence"/>
</dbReference>
<protein>
    <submittedName>
        <fullName evidence="1">Uncharacterized protein</fullName>
    </submittedName>
</protein>
<accession>A0A8H4R6L6</accession>
<comment type="caution">
    <text evidence="1">The sequence shown here is derived from an EMBL/GenBank/DDBJ whole genome shotgun (WGS) entry which is preliminary data.</text>
</comment>
<dbReference type="AlphaFoldDB" id="A0A8H4R6L6"/>
<dbReference type="EMBL" id="JAACJL010000001">
    <property type="protein sequence ID" value="KAF4623229.1"/>
    <property type="molecule type" value="Genomic_DNA"/>
</dbReference>
<organism evidence="1 2">
    <name type="scientific">Agrocybe pediades</name>
    <dbReference type="NCBI Taxonomy" id="84607"/>
    <lineage>
        <taxon>Eukaryota</taxon>
        <taxon>Fungi</taxon>
        <taxon>Dikarya</taxon>
        <taxon>Basidiomycota</taxon>
        <taxon>Agaricomycotina</taxon>
        <taxon>Agaricomycetes</taxon>
        <taxon>Agaricomycetidae</taxon>
        <taxon>Agaricales</taxon>
        <taxon>Agaricineae</taxon>
        <taxon>Strophariaceae</taxon>
        <taxon>Agrocybe</taxon>
    </lineage>
</organism>
<proteinExistence type="predicted"/>
<evidence type="ECO:0000313" key="2">
    <source>
        <dbReference type="Proteomes" id="UP000521872"/>
    </source>
</evidence>
<gene>
    <name evidence="1" type="ORF">D9613_001994</name>
</gene>
<keyword evidence="2" id="KW-1185">Reference proteome</keyword>
<sequence length="217" mass="24607">MTWTRRQCTGSFTFPQANVVKLGENLRSIPHPTPPASRPLFSTYPFRSPFNIARFLPLTRIREHDEALKGKLLLFSSSVRSNISVLSNFTVSLPHYHMPFPADMEASPPPPPQGSRLPTYGETTQRVVQDVARLPSYKQTRRSRRKPYARLLPPPEEEPVKFNTIYDEDYVPLEVPARALVVLPVRVQRQPAMDRGRVAVAAVEIINGFIRRVGPVL</sequence>
<name>A0A8H4R6L6_9AGAR</name>
<evidence type="ECO:0000313" key="1">
    <source>
        <dbReference type="EMBL" id="KAF4623229.1"/>
    </source>
</evidence>